<evidence type="ECO:0000259" key="8">
    <source>
        <dbReference type="SMART" id="SM00905"/>
    </source>
</evidence>
<dbReference type="Pfam" id="PF02152">
    <property type="entry name" value="FolB"/>
    <property type="match status" value="1"/>
</dbReference>
<evidence type="ECO:0000256" key="4">
    <source>
        <dbReference type="ARBA" id="ARBA00013043"/>
    </source>
</evidence>
<dbReference type="SMART" id="SM00905">
    <property type="entry name" value="FolB"/>
    <property type="match status" value="1"/>
</dbReference>
<dbReference type="GO" id="GO:0004150">
    <property type="term" value="F:dihydroneopterin aldolase activity"/>
    <property type="evidence" value="ECO:0007669"/>
    <property type="project" value="UniProtKB-EC"/>
</dbReference>
<evidence type="ECO:0000313" key="9">
    <source>
        <dbReference type="EMBL" id="MBB5374538.1"/>
    </source>
</evidence>
<evidence type="ECO:0000256" key="1">
    <source>
        <dbReference type="ARBA" id="ARBA00001353"/>
    </source>
</evidence>
<dbReference type="RefSeq" id="WP_221246938.1">
    <property type="nucleotide sequence ID" value="NZ_JACHFJ010000023.1"/>
</dbReference>
<organism evidence="9 10">
    <name type="scientific">Acidocella aromatica</name>
    <dbReference type="NCBI Taxonomy" id="1303579"/>
    <lineage>
        <taxon>Bacteria</taxon>
        <taxon>Pseudomonadati</taxon>
        <taxon>Pseudomonadota</taxon>
        <taxon>Alphaproteobacteria</taxon>
        <taxon>Acetobacterales</taxon>
        <taxon>Acidocellaceae</taxon>
        <taxon>Acidocella</taxon>
    </lineage>
</organism>
<evidence type="ECO:0000256" key="2">
    <source>
        <dbReference type="ARBA" id="ARBA00005013"/>
    </source>
</evidence>
<keyword evidence="5" id="KW-0289">Folate biosynthesis</keyword>
<dbReference type="Proteomes" id="UP000553706">
    <property type="component" value="Unassembled WGS sequence"/>
</dbReference>
<dbReference type="EMBL" id="JACHFJ010000023">
    <property type="protein sequence ID" value="MBB5374538.1"/>
    <property type="molecule type" value="Genomic_DNA"/>
</dbReference>
<dbReference type="SUPFAM" id="SSF55620">
    <property type="entry name" value="Tetrahydrobiopterin biosynthesis enzymes-like"/>
    <property type="match status" value="1"/>
</dbReference>
<dbReference type="PANTHER" id="PTHR42844">
    <property type="entry name" value="DIHYDRONEOPTERIN ALDOLASE 1-RELATED"/>
    <property type="match status" value="1"/>
</dbReference>
<evidence type="ECO:0000256" key="5">
    <source>
        <dbReference type="ARBA" id="ARBA00022909"/>
    </source>
</evidence>
<name>A0A840VFC5_9PROT</name>
<dbReference type="GO" id="GO:0005737">
    <property type="term" value="C:cytoplasm"/>
    <property type="evidence" value="ECO:0007669"/>
    <property type="project" value="TreeGrafter"/>
</dbReference>
<reference evidence="9 10" key="1">
    <citation type="submission" date="2020-08" db="EMBL/GenBank/DDBJ databases">
        <title>Genomic Encyclopedia of Type Strains, Phase IV (KMG-IV): sequencing the most valuable type-strain genomes for metagenomic binning, comparative biology and taxonomic classification.</title>
        <authorList>
            <person name="Goeker M."/>
        </authorList>
    </citation>
    <scope>NUCLEOTIDE SEQUENCE [LARGE SCALE GENOMIC DNA]</scope>
    <source>
        <strain evidence="9 10">DSM 27026</strain>
    </source>
</reference>
<comment type="pathway">
    <text evidence="2">Cofactor biosynthesis; tetrahydrofolate biosynthesis; 2-amino-4-hydroxy-6-hydroxymethyl-7,8-dihydropteridine diphosphate from 7,8-dihydroneopterin triphosphate: step 3/4.</text>
</comment>
<dbReference type="InterPro" id="IPR006157">
    <property type="entry name" value="FolB_dom"/>
</dbReference>
<sequence length="120" mass="13702">MRISEATLVLRGFEVQASIGIHDFEKAAPQRLLIDIELTLNSAARPEADHIDHVVDYDFLRTETAKLLTARHYELQETLCHDIAEFCLARSEVRHVSVYSRKPDVYPDCESVGFRLMASK</sequence>
<evidence type="ECO:0000256" key="7">
    <source>
        <dbReference type="ARBA" id="ARBA00032903"/>
    </source>
</evidence>
<gene>
    <name evidence="9" type="ORF">HNP71_002819</name>
</gene>
<feature type="domain" description="Dihydroneopterin aldolase/epimerase" evidence="8">
    <location>
        <begin position="8"/>
        <end position="118"/>
    </location>
</feature>
<dbReference type="Gene3D" id="3.30.1130.10">
    <property type="match status" value="1"/>
</dbReference>
<accession>A0A840VFC5</accession>
<comment type="similarity">
    <text evidence="3">Belongs to the DHNA family.</text>
</comment>
<keyword evidence="6 9" id="KW-0456">Lyase</keyword>
<dbReference type="InterPro" id="IPR043133">
    <property type="entry name" value="GTP-CH-I_C/QueF"/>
</dbReference>
<dbReference type="AlphaFoldDB" id="A0A840VFC5"/>
<comment type="catalytic activity">
    <reaction evidence="1">
        <text>7,8-dihydroneopterin = 6-hydroxymethyl-7,8-dihydropterin + glycolaldehyde</text>
        <dbReference type="Rhea" id="RHEA:10540"/>
        <dbReference type="ChEBI" id="CHEBI:17001"/>
        <dbReference type="ChEBI" id="CHEBI:17071"/>
        <dbReference type="ChEBI" id="CHEBI:44841"/>
        <dbReference type="EC" id="4.1.2.25"/>
    </reaction>
</comment>
<dbReference type="InterPro" id="IPR006156">
    <property type="entry name" value="Dihydroneopterin_aldolase"/>
</dbReference>
<dbReference type="GO" id="GO:0046656">
    <property type="term" value="P:folic acid biosynthetic process"/>
    <property type="evidence" value="ECO:0007669"/>
    <property type="project" value="UniProtKB-KW"/>
</dbReference>
<comment type="caution">
    <text evidence="9">The sequence shown here is derived from an EMBL/GenBank/DDBJ whole genome shotgun (WGS) entry which is preliminary data.</text>
</comment>
<dbReference type="EC" id="4.1.2.25" evidence="4"/>
<evidence type="ECO:0000313" key="10">
    <source>
        <dbReference type="Proteomes" id="UP000553706"/>
    </source>
</evidence>
<proteinExistence type="inferred from homology"/>
<keyword evidence="10" id="KW-1185">Reference proteome</keyword>
<evidence type="ECO:0000256" key="3">
    <source>
        <dbReference type="ARBA" id="ARBA00005708"/>
    </source>
</evidence>
<dbReference type="NCBIfam" id="TIGR00526">
    <property type="entry name" value="folB_dom"/>
    <property type="match status" value="1"/>
</dbReference>
<protein>
    <recommendedName>
        <fullName evidence="4">dihydroneopterin aldolase</fullName>
        <ecNumber evidence="4">4.1.2.25</ecNumber>
    </recommendedName>
    <alternativeName>
        <fullName evidence="7">7,8-dihydroneopterin aldolase</fullName>
    </alternativeName>
</protein>
<dbReference type="PANTHER" id="PTHR42844:SF1">
    <property type="entry name" value="DIHYDRONEOPTERIN ALDOLASE 1-RELATED"/>
    <property type="match status" value="1"/>
</dbReference>
<evidence type="ECO:0000256" key="6">
    <source>
        <dbReference type="ARBA" id="ARBA00023239"/>
    </source>
</evidence>